<organism evidence="2 3">
    <name type="scientific">Pseudomonas edaphica</name>
    <dbReference type="NCBI Taxonomy" id="2006980"/>
    <lineage>
        <taxon>Bacteria</taxon>
        <taxon>Pseudomonadati</taxon>
        <taxon>Pseudomonadota</taxon>
        <taxon>Gammaproteobacteria</taxon>
        <taxon>Pseudomonadales</taxon>
        <taxon>Pseudomonadaceae</taxon>
        <taxon>Pseudomonas</taxon>
    </lineage>
</organism>
<feature type="non-terminal residue" evidence="2">
    <location>
        <position position="70"/>
    </location>
</feature>
<comment type="caution">
    <text evidence="2">The sequence shown here is derived from an EMBL/GenBank/DDBJ whole genome shotgun (WGS) entry which is preliminary data.</text>
</comment>
<evidence type="ECO:0000256" key="1">
    <source>
        <dbReference type="SAM" id="MobiDB-lite"/>
    </source>
</evidence>
<feature type="region of interest" description="Disordered" evidence="1">
    <location>
        <begin position="1"/>
        <end position="28"/>
    </location>
</feature>
<keyword evidence="3" id="KW-1185">Reference proteome</keyword>
<proteinExistence type="predicted"/>
<evidence type="ECO:0000313" key="2">
    <source>
        <dbReference type="EMBL" id="TLG89030.1"/>
    </source>
</evidence>
<dbReference type="Proteomes" id="UP000304941">
    <property type="component" value="Unassembled WGS sequence"/>
</dbReference>
<protein>
    <submittedName>
        <fullName evidence="2">DUF1329 domain-containing protein</fullName>
    </submittedName>
</protein>
<accession>A0ABY2TZB9</accession>
<gene>
    <name evidence="2" type="ORF">FEM54_23800</name>
</gene>
<name>A0ABY2TZB9_9PSED</name>
<dbReference type="EMBL" id="VBVZ01000448">
    <property type="protein sequence ID" value="TLG89030.1"/>
    <property type="molecule type" value="Genomic_DNA"/>
</dbReference>
<reference evidence="2 3" key="1">
    <citation type="submission" date="2019-05" db="EMBL/GenBank/DDBJ databases">
        <title>Pseudomonas edaphica sp. nov., isolated from rhizospheric soil of Cistus ladanifer L. in Spain.</title>
        <authorList>
            <person name="Peix A."/>
        </authorList>
    </citation>
    <scope>NUCLEOTIDE SEQUENCE [LARGE SCALE GENOMIC DNA]</scope>
    <source>
        <strain evidence="2 3">RD25</strain>
    </source>
</reference>
<sequence>MAAVSPEEAARLGTTLTPLGAEKAGNAEGSIPAWTGGLPKTAGAVDSAGFLADPFANERVLFTITAQNVG</sequence>
<evidence type="ECO:0000313" key="3">
    <source>
        <dbReference type="Proteomes" id="UP000304941"/>
    </source>
</evidence>